<dbReference type="Pfam" id="PF09002">
    <property type="entry name" value="Card1_endonuc"/>
    <property type="match status" value="1"/>
</dbReference>
<feature type="domain" description="Card1 CARF" evidence="2">
    <location>
        <begin position="54"/>
        <end position="124"/>
    </location>
</feature>
<organism evidence="3 4">
    <name type="scientific">Gelidibacter pelagius</name>
    <dbReference type="NCBI Taxonomy" id="2819985"/>
    <lineage>
        <taxon>Bacteria</taxon>
        <taxon>Pseudomonadati</taxon>
        <taxon>Bacteroidota</taxon>
        <taxon>Flavobacteriia</taxon>
        <taxon>Flavobacteriales</taxon>
        <taxon>Flavobacteriaceae</taxon>
        <taxon>Gelidibacter</taxon>
    </lineage>
</organism>
<dbReference type="InterPro" id="IPR011335">
    <property type="entry name" value="Restrct_endonuc-II-like"/>
</dbReference>
<feature type="domain" description="Card1 endonuclease" evidence="1">
    <location>
        <begin position="228"/>
        <end position="337"/>
    </location>
</feature>
<keyword evidence="4" id="KW-1185">Reference proteome</keyword>
<dbReference type="Gene3D" id="3.40.50.10770">
    <property type="entry name" value="Hypothetical protein VC1899 like domain (Restriction endonuclease-like)"/>
    <property type="match status" value="1"/>
</dbReference>
<sequence>MTHQIVLLGGQLLPVYLGVLERKPKVVHILYTKETVRHKTRLVRLFEGVRIFDYQIDPYDYDSIQETVTDIICNYEGVDFELNLTSGTKLMALASQQVFKSLDCFSFYVDQKQNIIDLSDGSKTKISSLISTKMFLSLSDHNNFTSSTLKAFNEEEMKLANSILELRKDKSGIGELFKLFRSLRIDSELRNFSFSNSKYEISWRSNILCVKAPRFSLNAEGKNSFKILTTGLWWELIIGMAISKWKSAVDVHMSLAIKSNKDANMDKNEIDILVNTGHNVFFIECKSGIVTQSDLNKIRTVSKLYGGLSSKSILASFFKPKDHLLEKCQDLGIEVFCLNGDSNIPVELNSISKSLDRLLSRVEL</sequence>
<dbReference type="Proteomes" id="UP000681315">
    <property type="component" value="Unassembled WGS sequence"/>
</dbReference>
<dbReference type="RefSeq" id="WP_208231741.1">
    <property type="nucleotide sequence ID" value="NZ_JAGEVG010000001.1"/>
</dbReference>
<dbReference type="InterPro" id="IPR056339">
    <property type="entry name" value="CARF_Card1"/>
</dbReference>
<protein>
    <submittedName>
        <fullName evidence="3">DUF1887 family protein</fullName>
    </submittedName>
</protein>
<dbReference type="InterPro" id="IPR015093">
    <property type="entry name" value="Card1_endonucl_dom"/>
</dbReference>
<gene>
    <name evidence="3" type="ORF">J4051_00985</name>
</gene>
<dbReference type="EMBL" id="JAGEVG010000001">
    <property type="protein sequence ID" value="MBO3096825.1"/>
    <property type="molecule type" value="Genomic_DNA"/>
</dbReference>
<proteinExistence type="predicted"/>
<evidence type="ECO:0000259" key="2">
    <source>
        <dbReference type="Pfam" id="PF23400"/>
    </source>
</evidence>
<dbReference type="InterPro" id="IPR011856">
    <property type="entry name" value="tRNA_endonuc-like_dom_sf"/>
</dbReference>
<name>A0ABS3SM86_9FLAO</name>
<dbReference type="Gene3D" id="3.40.1350.10">
    <property type="match status" value="1"/>
</dbReference>
<dbReference type="Pfam" id="PF23400">
    <property type="entry name" value="CARF_Card1"/>
    <property type="match status" value="1"/>
</dbReference>
<accession>A0ABS3SM86</accession>
<evidence type="ECO:0000259" key="1">
    <source>
        <dbReference type="Pfam" id="PF09002"/>
    </source>
</evidence>
<dbReference type="SUPFAM" id="SSF52980">
    <property type="entry name" value="Restriction endonuclease-like"/>
    <property type="match status" value="1"/>
</dbReference>
<comment type="caution">
    <text evidence="3">The sequence shown here is derived from an EMBL/GenBank/DDBJ whole genome shotgun (WGS) entry which is preliminary data.</text>
</comment>
<evidence type="ECO:0000313" key="4">
    <source>
        <dbReference type="Proteomes" id="UP000681315"/>
    </source>
</evidence>
<evidence type="ECO:0000313" key="3">
    <source>
        <dbReference type="EMBL" id="MBO3096825.1"/>
    </source>
</evidence>
<reference evidence="3 4" key="1">
    <citation type="submission" date="2021-03" db="EMBL/GenBank/DDBJ databases">
        <title>Gelidibacter sp. nov., isolated from costal sediment.</title>
        <authorList>
            <person name="Lun K.-Y."/>
        </authorList>
    </citation>
    <scope>NUCLEOTIDE SEQUENCE [LARGE SCALE GENOMIC DNA]</scope>
    <source>
        <strain evidence="3 4">DF109</strain>
    </source>
</reference>